<evidence type="ECO:0000256" key="4">
    <source>
        <dbReference type="ARBA" id="ARBA00022679"/>
    </source>
</evidence>
<dbReference type="InterPro" id="IPR041068">
    <property type="entry name" value="HTH_51"/>
</dbReference>
<organism evidence="13 14">
    <name type="scientific">Aspergillus steynii IBT 23096</name>
    <dbReference type="NCBI Taxonomy" id="1392250"/>
    <lineage>
        <taxon>Eukaryota</taxon>
        <taxon>Fungi</taxon>
        <taxon>Dikarya</taxon>
        <taxon>Ascomycota</taxon>
        <taxon>Pezizomycotina</taxon>
        <taxon>Eurotiomycetes</taxon>
        <taxon>Eurotiomycetidae</taxon>
        <taxon>Eurotiales</taxon>
        <taxon>Aspergillaceae</taxon>
        <taxon>Aspergillus</taxon>
        <taxon>Aspergillus subgen. Circumdati</taxon>
    </lineage>
</organism>
<protein>
    <submittedName>
        <fullName evidence="13">Putative polyketide synthase</fullName>
    </submittedName>
</protein>
<dbReference type="InterPro" id="IPR016036">
    <property type="entry name" value="Malonyl_transacylase_ACP-bd"/>
</dbReference>
<dbReference type="PANTHER" id="PTHR43775:SF14">
    <property type="entry name" value="ITERATIVE POLYKETIDE SYNTHASE AFOE-RELATED"/>
    <property type="match status" value="1"/>
</dbReference>
<comment type="caution">
    <text evidence="13">The sequence shown here is derived from an EMBL/GenBank/DDBJ whole genome shotgun (WGS) entry which is preliminary data.</text>
</comment>
<dbReference type="OrthoDB" id="329835at2759"/>
<dbReference type="Gene3D" id="3.40.50.150">
    <property type="entry name" value="Vaccinia Virus protein VP39"/>
    <property type="match status" value="1"/>
</dbReference>
<evidence type="ECO:0000256" key="3">
    <source>
        <dbReference type="ARBA" id="ARBA00022553"/>
    </source>
</evidence>
<dbReference type="Gene3D" id="3.40.50.720">
    <property type="entry name" value="NAD(P)-binding Rossmann-like Domain"/>
    <property type="match status" value="1"/>
</dbReference>
<dbReference type="Pfam" id="PF07993">
    <property type="entry name" value="NAD_binding_4"/>
    <property type="match status" value="1"/>
</dbReference>
<dbReference type="PROSITE" id="PS52019">
    <property type="entry name" value="PKS_MFAS_DH"/>
    <property type="match status" value="1"/>
</dbReference>
<dbReference type="EMBL" id="MSFO01000009">
    <property type="protein sequence ID" value="PLB44277.1"/>
    <property type="molecule type" value="Genomic_DNA"/>
</dbReference>
<proteinExistence type="predicted"/>
<keyword evidence="14" id="KW-1185">Reference proteome</keyword>
<keyword evidence="6" id="KW-0511">Multifunctional enzyme</keyword>
<feature type="compositionally biased region" description="Low complexity" evidence="9">
    <location>
        <begin position="1740"/>
        <end position="1768"/>
    </location>
</feature>
<evidence type="ECO:0000313" key="14">
    <source>
        <dbReference type="Proteomes" id="UP000234275"/>
    </source>
</evidence>
<dbReference type="PROSITE" id="PS52004">
    <property type="entry name" value="KS3_2"/>
    <property type="match status" value="1"/>
</dbReference>
<evidence type="ECO:0000256" key="6">
    <source>
        <dbReference type="ARBA" id="ARBA00023268"/>
    </source>
</evidence>
<dbReference type="Proteomes" id="UP000234275">
    <property type="component" value="Unassembled WGS sequence"/>
</dbReference>
<dbReference type="InterPro" id="IPR029063">
    <property type="entry name" value="SAM-dependent_MTases_sf"/>
</dbReference>
<dbReference type="InterPro" id="IPR006162">
    <property type="entry name" value="Ppantetheine_attach_site"/>
</dbReference>
<dbReference type="InterPro" id="IPR020806">
    <property type="entry name" value="PKS_PP-bd"/>
</dbReference>
<dbReference type="Gene3D" id="3.40.47.10">
    <property type="match status" value="1"/>
</dbReference>
<sequence length="2614" mass="284871">MAPTHQLLLFGSQALSFDGAAFATLQKQLHEPAYQWALDVISSLPEWWSALETNIPTLQHLEQGKQLLEELKSGVHTGEIAPSRFPLPNILLSPLVVLGHLIEYTALVRALKPNLSDTEPLSLSVTTETEILGLCTGVLSAFAVGSSSTLADLTRHGATAIRLSVLVGALVDAEQSIPDGHGPSTSFSITGNIDKVLENVPDAYVSVFLDERRSTVTTSKTAASTLVQQAPSAGAHAVELALSGRFHWPGHENDTAQALQFCEQHPEFQFPDASQLVFASRSETAGRYLSTGKLHEAALREILTRPTNWIKTFGNIYASHLSTADARVLAFGSERCVPPTIARKLGTRLIYVSDLDLSTSPLPAVLGDVNADSRLSELPDDRIAVIGMSCHVPGGADLAEYWEMLCSGLSQHIEVPSERFSMETPWRKLEANRKWYGNFMKDYDTIDHRFFKKSAREMASTDPQQRVMLQLAYQAVEQSGYFAGSTQPDQHIGCFVGIGNVEYETNIRCHPANAYSATGNLRAFNAGKISHYFGWTGPSVTVDTACSSSSVAIHQACRAILHGECSSALAGGVNVLTNPDWFYNLAGASFLSPTGQCKPFDAKGDGYCRGEGAGAVMLKRLSDAIRDGDQVFGVIAASRVYQNQNCTAITVPNSPSLSELFVDVVRQARLEPKNVSVVEAHGTGTPVGDPAEYDAIRTVLGQSSKRSDALHLSSVKGSIGHTEFASGVVSLLKVLLMIHEGVIPPQASFTVPNPALNARAEDRVEIPTRVKQWQSDFRTALINNYGASGSNASMVVTQSHQPLPTTTAAASKGQSYPFWLSALDEHRLRAYVSKLRAFLRNSSNSTKDLSVANLSFQVSRQANRSLPQALQFSATSLEDLDGQLAAFERNEKVGGGSQPVPATRPVILCFGGQISTWVGLDEAIYQSFPLLRTHLDQCDAVAVALGLDSIYPDLFQRTPVADPIKLQTLLFALQYSTARTWIDCGLQVAAAVGHSFGELVALCVCGVYSIKDALQLVAGRARLIRDHWGSDRGSMLAVEADKAQVDKLIEQANEKNAADEAPISIACFNGPTTFTLAGGVAAVDRAEALVKSESTFIGLKAKRLNVSNAFHSALVDPLVEELHQLGQTVAFNEPVIPIEQATASSAARSLDGSYLAQHMRQPVFFNHAVRRLAQQHPTAIWLEAGSNSTVTNLASRALEHPRDSHFQPVNVTSDNSHRFLVDATLGLWKAGVNVAFWAHHSSLVSDYHPLLLPPYQFEKVQHWMELAAPPTTEVVVEKVLSAPEAPKGLLIWLGYQDREQTQGRFELNTKFDRLHQVVSANVVLNTVPLMPGMFQGEVALHALEQLRPDLRGLGFQPELRDMLYQAPVKVDPAAPLYVDLVSTDSSGLEWQWKLHGASASGSLTYTSGKILLRAANDPQGKNDYESLSRLSGRQRGIRLLSNPDAEEVLQGRNIYRAFENVVHYQEPFRRLSKIVADSHESAGRLKKAWEAEGWIDSVLTECFCQVAGIYANLMTDAGPGDVFVCDRIDRWTRNPRLKGAEGPIVWEVFAVHQQQSTNSITSDVFAFDTRDGSLAEAILGVSFQRVSLDGLRKVLGHATPFPSVGSQASPSTLTESIPVPVSAPAPAAPTVTVPVPSAPLSAPSIPNGTNNVAPKSKGPDVTAKTREIVCNLSGLEPEEIQDDADLAMLGIDSLMAMELVREVEAAFHVTLQNDQLMELTDFNSLAACIRSTLGETEEPSVNGHSNGVNGSNQDYVSNGTNGINGSNGVHDINGVNGTNGHHQTNGFHKTSLLDAAIVHEVFGQVKWETDDFIVKGQLDTYHDKVVPRSTELCIVYIVNAFEELGCPIRTAAAGQELQRITYLPRHERFINLIYDLLETDARLIDRKGSAIIRTAVAAPTKTPEALAESLIRDEPVHAAEHKLTAMIGPKFADCLTGKADALQLMFGAPEGREIVTDMYANSPITGIWIQQLAHFVEQLVRRLPANGEPLRILELGAGTGGTTSKIVPLLHRLGIPVHYTMTDLSGSLVATARKRFKQYPFMDFKVVDIESAPDAKLLQSQHIVFATNCVHATRNLSISLTNIHQLLRPDGFLMLLEMTEMIPWVDFIFGLVEGWWLFEDDRDYVLQPATHWERKLQSVGFGHVDWTEGHRPEASFQRLIIAHASGPRYARIPAPPAAADAAAASPAPESSALTRLAERQAVIDSVVARYTADFPDAFPADADSIPAAPASSSHRCVLITGGTGSLGAHIMAALAQRPDIDRVVCLNRLSTTDAAVRQQQSLDLRGITLDAASQAKLTVLATDTSKPSLGLSPSSYLSLVHTVTDIVHSAWPMSLTRPVKAYESQFKVFRNLLDLAASIARHRPPPFQLGFQFISSLAVVGNYGLQTGHPLVPEDLTSIEFVPETGYADAKLACEHILNQTLHRHPSHFHATAVRIAQIAGSTSNGFWNPTEYIPFLIKTSQVLHLLPDLSGTLSWYPVDLVASTLADLLLSKSSPTQEDNQLIYHIDNPARQPWKEMISSLASTLDIPLDRIVPYEQWLDRMRRFRASPVDNPALQLLDLFTYYFIPMSCGGLVLDTEKTRVHSPTMQSMQPVSGDLVKLYVEAWKRSGFLNQ</sequence>
<dbReference type="InterPro" id="IPR001227">
    <property type="entry name" value="Ac_transferase_dom_sf"/>
</dbReference>
<feature type="region of interest" description="C-terminal hotdog fold" evidence="8">
    <location>
        <begin position="1445"/>
        <end position="1592"/>
    </location>
</feature>
<dbReference type="InterPro" id="IPR049900">
    <property type="entry name" value="PKS_mFAS_DH"/>
</dbReference>
<evidence type="ECO:0000256" key="2">
    <source>
        <dbReference type="ARBA" id="ARBA00022450"/>
    </source>
</evidence>
<dbReference type="SMART" id="SM00823">
    <property type="entry name" value="PKS_PP"/>
    <property type="match status" value="1"/>
</dbReference>
<accession>A0A2I2FUK3</accession>
<dbReference type="PROSITE" id="PS50075">
    <property type="entry name" value="CARRIER"/>
    <property type="match status" value="1"/>
</dbReference>
<comment type="pathway">
    <text evidence="1">Secondary metabolite biosynthesis.</text>
</comment>
<dbReference type="Pfam" id="PF02801">
    <property type="entry name" value="Ketoacyl-synt_C"/>
    <property type="match status" value="1"/>
</dbReference>
<dbReference type="InterPro" id="IPR018201">
    <property type="entry name" value="Ketoacyl_synth_AS"/>
</dbReference>
<gene>
    <name evidence="13" type="ORF">P170DRAFT_513490</name>
</gene>
<dbReference type="Gene3D" id="1.10.1200.10">
    <property type="entry name" value="ACP-like"/>
    <property type="match status" value="1"/>
</dbReference>
<dbReference type="GeneID" id="36562822"/>
<evidence type="ECO:0000256" key="7">
    <source>
        <dbReference type="ARBA" id="ARBA00023315"/>
    </source>
</evidence>
<keyword evidence="4" id="KW-0808">Transferase</keyword>
<dbReference type="InterPro" id="IPR014031">
    <property type="entry name" value="Ketoacyl_synth_C"/>
</dbReference>
<dbReference type="Pfam" id="PF00698">
    <property type="entry name" value="Acyl_transf_1"/>
    <property type="match status" value="1"/>
</dbReference>
<dbReference type="Pfam" id="PF00550">
    <property type="entry name" value="PP-binding"/>
    <property type="match status" value="1"/>
</dbReference>
<dbReference type="GO" id="GO:0006633">
    <property type="term" value="P:fatty acid biosynthetic process"/>
    <property type="evidence" value="ECO:0007669"/>
    <property type="project" value="InterPro"/>
</dbReference>
<dbReference type="InterPro" id="IPR016035">
    <property type="entry name" value="Acyl_Trfase/lysoPLipase"/>
</dbReference>
<feature type="region of interest" description="Disordered" evidence="9">
    <location>
        <begin position="1736"/>
        <end position="1783"/>
    </location>
</feature>
<dbReference type="PROSITE" id="PS00606">
    <property type="entry name" value="KS3_1"/>
    <property type="match status" value="1"/>
</dbReference>
<dbReference type="SUPFAM" id="SSF53335">
    <property type="entry name" value="S-adenosyl-L-methionine-dependent methyltransferases"/>
    <property type="match status" value="1"/>
</dbReference>
<dbReference type="InterPro" id="IPR014030">
    <property type="entry name" value="Ketoacyl_synth_N"/>
</dbReference>
<dbReference type="InterPro" id="IPR042104">
    <property type="entry name" value="PKS_dehydratase_sf"/>
</dbReference>
<evidence type="ECO:0000256" key="9">
    <source>
        <dbReference type="SAM" id="MobiDB-lite"/>
    </source>
</evidence>
<keyword evidence="2" id="KW-0596">Phosphopantetheine</keyword>
<dbReference type="STRING" id="1392250.A0A2I2FUK3"/>
<feature type="domain" description="Carrier" evidence="10">
    <location>
        <begin position="1659"/>
        <end position="1733"/>
    </location>
</feature>
<keyword evidence="5" id="KW-0521">NADP</keyword>
<feature type="domain" description="PKS/mFAS DH" evidence="12">
    <location>
        <begin position="1288"/>
        <end position="1592"/>
    </location>
</feature>
<dbReference type="Pfam" id="PF00109">
    <property type="entry name" value="ketoacyl-synt"/>
    <property type="match status" value="1"/>
</dbReference>
<dbReference type="Pfam" id="PF18558">
    <property type="entry name" value="HTH_51"/>
    <property type="match status" value="1"/>
</dbReference>
<dbReference type="InterPro" id="IPR009081">
    <property type="entry name" value="PP-bd_ACP"/>
</dbReference>
<dbReference type="SUPFAM" id="SSF53901">
    <property type="entry name" value="Thiolase-like"/>
    <property type="match status" value="1"/>
</dbReference>
<dbReference type="InterPro" id="IPR036736">
    <property type="entry name" value="ACP-like_sf"/>
</dbReference>
<name>A0A2I2FUK3_9EURO</name>
<evidence type="ECO:0000259" key="10">
    <source>
        <dbReference type="PROSITE" id="PS50075"/>
    </source>
</evidence>
<dbReference type="GO" id="GO:0031177">
    <property type="term" value="F:phosphopantetheine binding"/>
    <property type="evidence" value="ECO:0007669"/>
    <property type="project" value="InterPro"/>
</dbReference>
<evidence type="ECO:0000259" key="12">
    <source>
        <dbReference type="PROSITE" id="PS52019"/>
    </source>
</evidence>
<dbReference type="GO" id="GO:0004312">
    <property type="term" value="F:fatty acid synthase activity"/>
    <property type="evidence" value="ECO:0007669"/>
    <property type="project" value="TreeGrafter"/>
</dbReference>
<dbReference type="CDD" id="cd02440">
    <property type="entry name" value="AdoMet_MTases"/>
    <property type="match status" value="1"/>
</dbReference>
<dbReference type="GO" id="GO:0044550">
    <property type="term" value="P:secondary metabolite biosynthetic process"/>
    <property type="evidence" value="ECO:0007669"/>
    <property type="project" value="UniProtKB-ARBA"/>
</dbReference>
<feature type="domain" description="Ketosynthase family 3 (KS3)" evidence="11">
    <location>
        <begin position="380"/>
        <end position="798"/>
    </location>
</feature>
<dbReference type="Gene3D" id="3.30.70.3290">
    <property type="match status" value="1"/>
</dbReference>
<comment type="caution">
    <text evidence="8">Lacks conserved residue(s) required for the propagation of feature annotation.</text>
</comment>
<evidence type="ECO:0000256" key="5">
    <source>
        <dbReference type="ARBA" id="ARBA00022857"/>
    </source>
</evidence>
<dbReference type="SUPFAM" id="SSF52151">
    <property type="entry name" value="FabD/lysophospholipase-like"/>
    <property type="match status" value="1"/>
</dbReference>
<dbReference type="SMART" id="SM00825">
    <property type="entry name" value="PKS_KS"/>
    <property type="match status" value="1"/>
</dbReference>
<dbReference type="InterPro" id="IPR013217">
    <property type="entry name" value="Methyltransf_12"/>
</dbReference>
<dbReference type="PANTHER" id="PTHR43775">
    <property type="entry name" value="FATTY ACID SYNTHASE"/>
    <property type="match status" value="1"/>
</dbReference>
<evidence type="ECO:0000259" key="11">
    <source>
        <dbReference type="PROSITE" id="PS52004"/>
    </source>
</evidence>
<reference evidence="13 14" key="1">
    <citation type="submission" date="2016-12" db="EMBL/GenBank/DDBJ databases">
        <title>The genomes of Aspergillus section Nigri reveals drivers in fungal speciation.</title>
        <authorList>
            <consortium name="DOE Joint Genome Institute"/>
            <person name="Vesth T.C."/>
            <person name="Nybo J."/>
            <person name="Theobald S."/>
            <person name="Brandl J."/>
            <person name="Frisvad J.C."/>
            <person name="Nielsen K.F."/>
            <person name="Lyhne E.K."/>
            <person name="Kogle M.E."/>
            <person name="Kuo A."/>
            <person name="Riley R."/>
            <person name="Clum A."/>
            <person name="Nolan M."/>
            <person name="Lipzen A."/>
            <person name="Salamov A."/>
            <person name="Henrissat B."/>
            <person name="Wiebenga A."/>
            <person name="De Vries R.P."/>
            <person name="Grigoriev I.V."/>
            <person name="Mortensen U.H."/>
            <person name="Andersen M.R."/>
            <person name="Baker S.E."/>
        </authorList>
    </citation>
    <scope>NUCLEOTIDE SEQUENCE [LARGE SCALE GENOMIC DNA]</scope>
    <source>
        <strain evidence="13 14">IBT 23096</strain>
    </source>
</reference>
<keyword evidence="3" id="KW-0597">Phosphoprotein</keyword>
<dbReference type="InterPro" id="IPR013120">
    <property type="entry name" value="FAR_NAD-bd"/>
</dbReference>
<dbReference type="Pfam" id="PF16073">
    <property type="entry name" value="SAT"/>
    <property type="match status" value="1"/>
</dbReference>
<dbReference type="InterPro" id="IPR036291">
    <property type="entry name" value="NAD(P)-bd_dom_sf"/>
</dbReference>
<feature type="region of interest" description="N-terminal hotdog fold" evidence="8">
    <location>
        <begin position="1288"/>
        <end position="1417"/>
    </location>
</feature>
<evidence type="ECO:0000256" key="1">
    <source>
        <dbReference type="ARBA" id="ARBA00005179"/>
    </source>
</evidence>
<dbReference type="InterPro" id="IPR032088">
    <property type="entry name" value="SAT"/>
</dbReference>
<dbReference type="InterPro" id="IPR020841">
    <property type="entry name" value="PKS_Beta-ketoAc_synthase_dom"/>
</dbReference>
<dbReference type="GO" id="GO:0004315">
    <property type="term" value="F:3-oxoacyl-[acyl-carrier-protein] synthase activity"/>
    <property type="evidence" value="ECO:0007669"/>
    <property type="project" value="InterPro"/>
</dbReference>
<dbReference type="SUPFAM" id="SSF55048">
    <property type="entry name" value="Probable ACP-binding domain of malonyl-CoA ACP transacylase"/>
    <property type="match status" value="1"/>
</dbReference>
<dbReference type="VEuPathDB" id="FungiDB:P170DRAFT_513490"/>
<dbReference type="SMART" id="SM00827">
    <property type="entry name" value="PKS_AT"/>
    <property type="match status" value="1"/>
</dbReference>
<evidence type="ECO:0000313" key="13">
    <source>
        <dbReference type="EMBL" id="PLB44277.1"/>
    </source>
</evidence>
<dbReference type="InterPro" id="IPR050091">
    <property type="entry name" value="PKS_NRPS_Biosynth_Enz"/>
</dbReference>
<dbReference type="CDD" id="cd00833">
    <property type="entry name" value="PKS"/>
    <property type="match status" value="1"/>
</dbReference>
<dbReference type="Gene3D" id="3.10.129.110">
    <property type="entry name" value="Polyketide synthase dehydratase"/>
    <property type="match status" value="1"/>
</dbReference>
<keyword evidence="7" id="KW-0012">Acyltransferase</keyword>
<dbReference type="SUPFAM" id="SSF51735">
    <property type="entry name" value="NAD(P)-binding Rossmann-fold domains"/>
    <property type="match status" value="1"/>
</dbReference>
<dbReference type="SUPFAM" id="SSF47336">
    <property type="entry name" value="ACP-like"/>
    <property type="match status" value="1"/>
</dbReference>
<dbReference type="RefSeq" id="XP_024699579.1">
    <property type="nucleotide sequence ID" value="XM_024855116.1"/>
</dbReference>
<dbReference type="InterPro" id="IPR016039">
    <property type="entry name" value="Thiolase-like"/>
</dbReference>
<evidence type="ECO:0000256" key="8">
    <source>
        <dbReference type="PROSITE-ProRule" id="PRU01363"/>
    </source>
</evidence>
<dbReference type="InterPro" id="IPR014043">
    <property type="entry name" value="Acyl_transferase_dom"/>
</dbReference>
<dbReference type="Gene3D" id="3.40.366.10">
    <property type="entry name" value="Malonyl-Coenzyme A Acyl Carrier Protein, domain 2"/>
    <property type="match status" value="2"/>
</dbReference>
<dbReference type="PROSITE" id="PS00012">
    <property type="entry name" value="PHOSPHOPANTETHEINE"/>
    <property type="match status" value="1"/>
</dbReference>
<dbReference type="Pfam" id="PF08242">
    <property type="entry name" value="Methyltransf_12"/>
    <property type="match status" value="1"/>
</dbReference>